<dbReference type="CDD" id="cd00609">
    <property type="entry name" value="AAT_like"/>
    <property type="match status" value="1"/>
</dbReference>
<dbReference type="InterPro" id="IPR004839">
    <property type="entry name" value="Aminotransferase_I/II_large"/>
</dbReference>
<accession>A0ABW7ZT66</accession>
<dbReference type="InterPro" id="IPR015424">
    <property type="entry name" value="PyrdxlP-dep_Trfase"/>
</dbReference>
<keyword evidence="7" id="KW-1185">Reference proteome</keyword>
<comment type="caution">
    <text evidence="6">The sequence shown here is derived from an EMBL/GenBank/DDBJ whole genome shotgun (WGS) entry which is preliminary data.</text>
</comment>
<evidence type="ECO:0000256" key="2">
    <source>
        <dbReference type="ARBA" id="ARBA00022576"/>
    </source>
</evidence>
<gene>
    <name evidence="6" type="ORF">ACIBP4_27485</name>
</gene>
<evidence type="ECO:0000259" key="5">
    <source>
        <dbReference type="Pfam" id="PF00155"/>
    </source>
</evidence>
<dbReference type="EMBL" id="JBITLE010000015">
    <property type="protein sequence ID" value="MFI7266033.1"/>
    <property type="molecule type" value="Genomic_DNA"/>
</dbReference>
<evidence type="ECO:0000313" key="7">
    <source>
        <dbReference type="Proteomes" id="UP001612812"/>
    </source>
</evidence>
<sequence length="415" mass="44848">MARPTSEYLLSRLTQRGDSTAIKSILAVAAQPGMLSMAGGLPAPESFPAEMLRAAMDSVMSRRPSEVLQYAPTEGVSEMRDLVAGLATQTGAPCTRERALVTSGSQQGLDLITRTLVDPGDTVALEDPSYLGAVQTFQQADARLLAVPGDSEGLDTEVLEALLRDGHRPKLVYVVPHFHNPTGAVLSPQRRRHLAELSETYGFVIVEDDPYAELWFDEPRQPSIDVYTDRVVRLMSLSKTMCPGLRVAGMVGPAPVLMAASNVKQCTDLQSNTLGQHLVAETFSDAGFLTGHLTRLRSLYRAKANELESLLFSRIPQLIFGKPRGGLFLWCRLAAELALDARAFAAAAVERGVAVVPGDPFCIRVDGSRYVRLSYATLSSPQLDEATARLAAVCRDALPIRGRGTAKINFRGGDL</sequence>
<name>A0ABW7ZT66_9ACTN</name>
<evidence type="ECO:0000256" key="4">
    <source>
        <dbReference type="ARBA" id="ARBA00022898"/>
    </source>
</evidence>
<comment type="cofactor">
    <cofactor evidence="1">
        <name>pyridoxal 5'-phosphate</name>
        <dbReference type="ChEBI" id="CHEBI:597326"/>
    </cofactor>
</comment>
<reference evidence="6 7" key="1">
    <citation type="submission" date="2024-10" db="EMBL/GenBank/DDBJ databases">
        <title>The Natural Products Discovery Center: Release of the First 8490 Sequenced Strains for Exploring Actinobacteria Biosynthetic Diversity.</title>
        <authorList>
            <person name="Kalkreuter E."/>
            <person name="Kautsar S.A."/>
            <person name="Yang D."/>
            <person name="Bader C.D."/>
            <person name="Teijaro C.N."/>
            <person name="Fluegel L."/>
            <person name="Davis C.M."/>
            <person name="Simpson J.R."/>
            <person name="Lauterbach L."/>
            <person name="Steele A.D."/>
            <person name="Gui C."/>
            <person name="Meng S."/>
            <person name="Li G."/>
            <person name="Viehrig K."/>
            <person name="Ye F."/>
            <person name="Su P."/>
            <person name="Kiefer A.F."/>
            <person name="Nichols A."/>
            <person name="Cepeda A.J."/>
            <person name="Yan W."/>
            <person name="Fan B."/>
            <person name="Jiang Y."/>
            <person name="Adhikari A."/>
            <person name="Zheng C.-J."/>
            <person name="Schuster L."/>
            <person name="Cowan T.M."/>
            <person name="Smanski M.J."/>
            <person name="Chevrette M.G."/>
            <person name="De Carvalho L.P.S."/>
            <person name="Shen B."/>
        </authorList>
    </citation>
    <scope>NUCLEOTIDE SEQUENCE [LARGE SCALE GENOMIC DNA]</scope>
    <source>
        <strain evidence="6 7">NPDC049845</strain>
    </source>
</reference>
<keyword evidence="2 6" id="KW-0032">Aminotransferase</keyword>
<dbReference type="Proteomes" id="UP001612812">
    <property type="component" value="Unassembled WGS sequence"/>
</dbReference>
<evidence type="ECO:0000256" key="1">
    <source>
        <dbReference type="ARBA" id="ARBA00001933"/>
    </source>
</evidence>
<proteinExistence type="predicted"/>
<dbReference type="Gene3D" id="3.40.640.10">
    <property type="entry name" value="Type I PLP-dependent aspartate aminotransferase-like (Major domain)"/>
    <property type="match status" value="1"/>
</dbReference>
<evidence type="ECO:0000256" key="3">
    <source>
        <dbReference type="ARBA" id="ARBA00022679"/>
    </source>
</evidence>
<dbReference type="PANTHER" id="PTHR42790">
    <property type="entry name" value="AMINOTRANSFERASE"/>
    <property type="match status" value="1"/>
</dbReference>
<keyword evidence="3" id="KW-0808">Transferase</keyword>
<evidence type="ECO:0000313" key="6">
    <source>
        <dbReference type="EMBL" id="MFI7266033.1"/>
    </source>
</evidence>
<keyword evidence="4" id="KW-0663">Pyridoxal phosphate</keyword>
<dbReference type="Pfam" id="PF00155">
    <property type="entry name" value="Aminotran_1_2"/>
    <property type="match status" value="1"/>
</dbReference>
<protein>
    <submittedName>
        <fullName evidence="6">PLP-dependent aminotransferase family protein</fullName>
    </submittedName>
</protein>
<organism evidence="6 7">
    <name type="scientific">Micromonospora maritima</name>
    <dbReference type="NCBI Taxonomy" id="986711"/>
    <lineage>
        <taxon>Bacteria</taxon>
        <taxon>Bacillati</taxon>
        <taxon>Actinomycetota</taxon>
        <taxon>Actinomycetes</taxon>
        <taxon>Micromonosporales</taxon>
        <taxon>Micromonosporaceae</taxon>
        <taxon>Micromonospora</taxon>
    </lineage>
</organism>
<dbReference type="InterPro" id="IPR015422">
    <property type="entry name" value="PyrdxlP-dep_Trfase_small"/>
</dbReference>
<dbReference type="Gene3D" id="3.90.1150.10">
    <property type="entry name" value="Aspartate Aminotransferase, domain 1"/>
    <property type="match status" value="1"/>
</dbReference>
<dbReference type="GO" id="GO:0008483">
    <property type="term" value="F:transaminase activity"/>
    <property type="evidence" value="ECO:0007669"/>
    <property type="project" value="UniProtKB-KW"/>
</dbReference>
<dbReference type="PANTHER" id="PTHR42790:SF19">
    <property type="entry name" value="KYNURENINE_ALPHA-AMINOADIPATE AMINOTRANSFERASE, MITOCHONDRIAL"/>
    <property type="match status" value="1"/>
</dbReference>
<dbReference type="SUPFAM" id="SSF53383">
    <property type="entry name" value="PLP-dependent transferases"/>
    <property type="match status" value="1"/>
</dbReference>
<feature type="domain" description="Aminotransferase class I/classII large" evidence="5">
    <location>
        <begin position="54"/>
        <end position="390"/>
    </location>
</feature>
<dbReference type="InterPro" id="IPR015421">
    <property type="entry name" value="PyrdxlP-dep_Trfase_major"/>
</dbReference>
<dbReference type="RefSeq" id="WP_396768575.1">
    <property type="nucleotide sequence ID" value="NZ_JBITLA010000002.1"/>
</dbReference>
<dbReference type="InterPro" id="IPR050859">
    <property type="entry name" value="Class-I_PLP-dep_aminotransf"/>
</dbReference>